<dbReference type="NCBIfam" id="NF033580">
    <property type="entry name" value="transpos_IS5_3"/>
    <property type="match status" value="1"/>
</dbReference>
<dbReference type="GO" id="GO:0004803">
    <property type="term" value="F:transposase activity"/>
    <property type="evidence" value="ECO:0007669"/>
    <property type="project" value="InterPro"/>
</dbReference>
<gene>
    <name evidence="3" type="ORF">GEA64_11540</name>
</gene>
<evidence type="ECO:0000313" key="3">
    <source>
        <dbReference type="EMBL" id="MQL48557.1"/>
    </source>
</evidence>
<dbReference type="SUPFAM" id="SSF53098">
    <property type="entry name" value="Ribonuclease H-like"/>
    <property type="match status" value="1"/>
</dbReference>
<evidence type="ECO:0000259" key="2">
    <source>
        <dbReference type="Pfam" id="PF13340"/>
    </source>
</evidence>
<dbReference type="RefSeq" id="WP_152962894.1">
    <property type="nucleotide sequence ID" value="NZ_CAWOZU010000018.1"/>
</dbReference>
<dbReference type="PANTHER" id="PTHR30007">
    <property type="entry name" value="PHP DOMAIN PROTEIN"/>
    <property type="match status" value="1"/>
</dbReference>
<feature type="domain" description="Insertion element IS402-like" evidence="2">
    <location>
        <begin position="11"/>
        <end position="83"/>
    </location>
</feature>
<protein>
    <submittedName>
        <fullName evidence="3">IS5 family transposase</fullName>
    </submittedName>
</protein>
<sequence>MNTPAHRRHDISDHVWCLLEPHLPGRKGAWGRIAYDNRLFINAVFWILRTGAPWRDLPPDYGGWKNTHRRFCRWRDKGIWEGLLEQLISEPDFEWLMIDASHIKVHPHATGAEGGNQDMGRTKGGFNTQIHLAVDAHGMPVRALITSGTTADGSQAEVLIEGIDAEHLLADRGYDSNTVIEQAEHQGMTAQIPSRKNRKVKREYDRDLYRFRHLVENAFLHLKRWRGIATRYAKNSASFLAAVQIRCLALWLNIL</sequence>
<reference evidence="3 4" key="1">
    <citation type="journal article" date="2019" name="Nature">
        <title>A new antibiotic selectively kills Gram-negative pathogens.</title>
        <authorList>
            <person name="Imai Y."/>
            <person name="Meyer K.J."/>
            <person name="Iinishi A."/>
            <person name="Favre-Godal Q."/>
            <person name="Green R."/>
            <person name="Manuse S."/>
            <person name="Caboni M."/>
            <person name="Mori M."/>
            <person name="Niles S."/>
            <person name="Ghiglieri M."/>
            <person name="Honrao C."/>
            <person name="Ma X."/>
            <person name="Guo J.J."/>
            <person name="Makriyannis A."/>
            <person name="Linares-Otoya L."/>
            <person name="Boehringer N."/>
            <person name="Wuisan Z.G."/>
            <person name="Kaur H."/>
            <person name="Wu R."/>
            <person name="Mateus A."/>
            <person name="Typas A."/>
            <person name="Savitski M.M."/>
            <person name="Espinoza J.L."/>
            <person name="O'Rourke A."/>
            <person name="Nelson K.E."/>
            <person name="Hiller S."/>
            <person name="Noinaj N."/>
            <person name="Schaeberle T.F."/>
            <person name="D'Onofrio A."/>
            <person name="Lewis K."/>
        </authorList>
    </citation>
    <scope>NUCLEOTIDE SEQUENCE [LARGE SCALE GENOMIC DNA]</scope>
    <source>
        <strain evidence="3 4">HGB 1456</strain>
    </source>
</reference>
<dbReference type="EMBL" id="WHZZ01000003">
    <property type="protein sequence ID" value="MQL48557.1"/>
    <property type="molecule type" value="Genomic_DNA"/>
</dbReference>
<dbReference type="Proteomes" id="UP000481739">
    <property type="component" value="Unassembled WGS sequence"/>
</dbReference>
<dbReference type="PANTHER" id="PTHR30007:SF1">
    <property type="entry name" value="BLR1914 PROTEIN"/>
    <property type="match status" value="1"/>
</dbReference>
<dbReference type="GO" id="GO:0006313">
    <property type="term" value="P:DNA transposition"/>
    <property type="evidence" value="ECO:0007669"/>
    <property type="project" value="InterPro"/>
</dbReference>
<proteinExistence type="predicted"/>
<dbReference type="InterPro" id="IPR025161">
    <property type="entry name" value="IS402-like_dom"/>
</dbReference>
<feature type="domain" description="Transposase IS4-like" evidence="1">
    <location>
        <begin position="96"/>
        <end position="252"/>
    </location>
</feature>
<dbReference type="GO" id="GO:0003677">
    <property type="term" value="F:DNA binding"/>
    <property type="evidence" value="ECO:0007669"/>
    <property type="project" value="InterPro"/>
</dbReference>
<dbReference type="Pfam" id="PF01609">
    <property type="entry name" value="DDE_Tnp_1"/>
    <property type="match status" value="1"/>
</dbReference>
<dbReference type="Pfam" id="PF13340">
    <property type="entry name" value="DUF4096"/>
    <property type="match status" value="1"/>
</dbReference>
<evidence type="ECO:0000313" key="4">
    <source>
        <dbReference type="Proteomes" id="UP000481739"/>
    </source>
</evidence>
<dbReference type="InterPro" id="IPR012337">
    <property type="entry name" value="RNaseH-like_sf"/>
</dbReference>
<organism evidence="3 4">
    <name type="scientific">Photorhabdus khanii</name>
    <dbReference type="NCBI Taxonomy" id="1004150"/>
    <lineage>
        <taxon>Bacteria</taxon>
        <taxon>Pseudomonadati</taxon>
        <taxon>Pseudomonadota</taxon>
        <taxon>Gammaproteobacteria</taxon>
        <taxon>Enterobacterales</taxon>
        <taxon>Morganellaceae</taxon>
        <taxon>Photorhabdus</taxon>
    </lineage>
</organism>
<dbReference type="InterPro" id="IPR002559">
    <property type="entry name" value="Transposase_11"/>
</dbReference>
<evidence type="ECO:0000259" key="1">
    <source>
        <dbReference type="Pfam" id="PF01609"/>
    </source>
</evidence>
<accession>A0A7C9GK46</accession>
<comment type="caution">
    <text evidence="3">The sequence shown here is derived from an EMBL/GenBank/DDBJ whole genome shotgun (WGS) entry which is preliminary data.</text>
</comment>
<dbReference type="AlphaFoldDB" id="A0A7C9GK46"/>
<name>A0A7C9GK46_9GAMM</name>